<keyword evidence="4 7" id="KW-0812">Transmembrane</keyword>
<dbReference type="KEGG" id="ccro:CMC5_005860"/>
<dbReference type="STRING" id="52.CMC5_005860"/>
<dbReference type="Proteomes" id="UP000067626">
    <property type="component" value="Chromosome"/>
</dbReference>
<feature type="transmembrane region" description="Helical" evidence="7">
    <location>
        <begin position="78"/>
        <end position="100"/>
    </location>
</feature>
<protein>
    <recommendedName>
        <fullName evidence="10">Transglycosylase</fullName>
    </recommendedName>
</protein>
<evidence type="ECO:0000313" key="8">
    <source>
        <dbReference type="EMBL" id="AKT36471.1"/>
    </source>
</evidence>
<keyword evidence="9" id="KW-1185">Reference proteome</keyword>
<evidence type="ECO:0000256" key="7">
    <source>
        <dbReference type="SAM" id="Phobius"/>
    </source>
</evidence>
<evidence type="ECO:0000313" key="9">
    <source>
        <dbReference type="Proteomes" id="UP000067626"/>
    </source>
</evidence>
<dbReference type="AlphaFoldDB" id="A0A0K1E6G1"/>
<keyword evidence="5 7" id="KW-1133">Transmembrane helix</keyword>
<evidence type="ECO:0000256" key="1">
    <source>
        <dbReference type="ARBA" id="ARBA00004651"/>
    </source>
</evidence>
<reference evidence="8 9" key="1">
    <citation type="submission" date="2015-07" db="EMBL/GenBank/DDBJ databases">
        <title>Genome analysis of myxobacterium Chondromyces crocatus Cm c5 reveals a high potential for natural compound synthesis and the genetic basis for the loss of fruiting body formation.</title>
        <authorList>
            <person name="Zaburannyi N."/>
            <person name="Bunk B."/>
            <person name="Maier J."/>
            <person name="Overmann J."/>
            <person name="Mueller R."/>
        </authorList>
    </citation>
    <scope>NUCLEOTIDE SEQUENCE [LARGE SCALE GENOMIC DNA]</scope>
    <source>
        <strain evidence="8 9">Cm c5</strain>
    </source>
</reference>
<evidence type="ECO:0000256" key="3">
    <source>
        <dbReference type="ARBA" id="ARBA00022475"/>
    </source>
</evidence>
<dbReference type="PANTHER" id="PTHR33884:SF3">
    <property type="entry name" value="UPF0410 PROTEIN YMGE"/>
    <property type="match status" value="1"/>
</dbReference>
<dbReference type="InterPro" id="IPR007341">
    <property type="entry name" value="Transgly_assoc"/>
</dbReference>
<keyword evidence="6 7" id="KW-0472">Membrane</keyword>
<evidence type="ECO:0000256" key="6">
    <source>
        <dbReference type="ARBA" id="ARBA00023136"/>
    </source>
</evidence>
<gene>
    <name evidence="8" type="ORF">CMC5_005860</name>
</gene>
<comment type="similarity">
    <text evidence="2">Belongs to the UPF0410 family.</text>
</comment>
<keyword evidence="3" id="KW-1003">Cell membrane</keyword>
<dbReference type="RefSeq" id="WP_050428984.1">
    <property type="nucleotide sequence ID" value="NZ_CP012159.1"/>
</dbReference>
<dbReference type="EMBL" id="CP012159">
    <property type="protein sequence ID" value="AKT36471.1"/>
    <property type="molecule type" value="Genomic_DNA"/>
</dbReference>
<evidence type="ECO:0008006" key="10">
    <source>
        <dbReference type="Google" id="ProtNLM"/>
    </source>
</evidence>
<evidence type="ECO:0000256" key="2">
    <source>
        <dbReference type="ARBA" id="ARBA00011006"/>
    </source>
</evidence>
<accession>A0A0K1E6G1</accession>
<dbReference type="GO" id="GO:0005886">
    <property type="term" value="C:plasma membrane"/>
    <property type="evidence" value="ECO:0007669"/>
    <property type="project" value="UniProtKB-SubCell"/>
</dbReference>
<evidence type="ECO:0000256" key="5">
    <source>
        <dbReference type="ARBA" id="ARBA00022989"/>
    </source>
</evidence>
<dbReference type="PANTHER" id="PTHR33884">
    <property type="entry name" value="UPF0410 PROTEIN YMGE"/>
    <property type="match status" value="1"/>
</dbReference>
<feature type="transmembrane region" description="Helical" evidence="7">
    <location>
        <begin position="6"/>
        <end position="39"/>
    </location>
</feature>
<sequence length="109" mass="11222">MQALVVGATMLAVAVVGIWLTFSLFGLLVTLAVAAAVGWLADRIVPGDLPYGWLGAIGAGLLGSWLGTLLIGPLGPRIAGIPVISALIGATILAFGVELFQKRRSRRDA</sequence>
<evidence type="ECO:0000256" key="4">
    <source>
        <dbReference type="ARBA" id="ARBA00022692"/>
    </source>
</evidence>
<name>A0A0K1E6G1_CHOCO</name>
<dbReference type="OrthoDB" id="9811343at2"/>
<feature type="transmembrane region" description="Helical" evidence="7">
    <location>
        <begin position="51"/>
        <end position="72"/>
    </location>
</feature>
<comment type="subcellular location">
    <subcellularLocation>
        <location evidence="1">Cell membrane</location>
        <topology evidence="1">Multi-pass membrane protein</topology>
    </subcellularLocation>
</comment>
<organism evidence="8 9">
    <name type="scientific">Chondromyces crocatus</name>
    <dbReference type="NCBI Taxonomy" id="52"/>
    <lineage>
        <taxon>Bacteria</taxon>
        <taxon>Pseudomonadati</taxon>
        <taxon>Myxococcota</taxon>
        <taxon>Polyangia</taxon>
        <taxon>Polyangiales</taxon>
        <taxon>Polyangiaceae</taxon>
        <taxon>Chondromyces</taxon>
    </lineage>
</organism>
<proteinExistence type="inferred from homology"/>